<evidence type="ECO:0000256" key="1">
    <source>
        <dbReference type="SAM" id="MobiDB-lite"/>
    </source>
</evidence>
<evidence type="ECO:0000256" key="2">
    <source>
        <dbReference type="SAM" id="SignalP"/>
    </source>
</evidence>
<feature type="region of interest" description="Disordered" evidence="1">
    <location>
        <begin position="92"/>
        <end position="118"/>
    </location>
</feature>
<dbReference type="EMBL" id="JARPOI010000013">
    <property type="protein sequence ID" value="KAJ9164060.1"/>
    <property type="molecule type" value="Genomic_DNA"/>
</dbReference>
<feature type="chain" id="PRO_5045594727" evidence="2">
    <location>
        <begin position="22"/>
        <end position="118"/>
    </location>
</feature>
<keyword evidence="4" id="KW-1185">Reference proteome</keyword>
<proteinExistence type="predicted"/>
<dbReference type="Proteomes" id="UP001174677">
    <property type="component" value="Chromosome 13"/>
</dbReference>
<sequence length="118" mass="13149">MSFIPSFFIFFLCLSMHACIARRLGLVKVERVKQKINIDPAVQGSTIREGIINKIDGAVMTTHQEPKIDSKLVSQSSGQVPIKPLVSVSWRVPSKKGDKPAGFHSDYSMPRMRTPSHN</sequence>
<dbReference type="InterPro" id="IPR053313">
    <property type="entry name" value="RGF"/>
</dbReference>
<feature type="signal peptide" evidence="2">
    <location>
        <begin position="1"/>
        <end position="21"/>
    </location>
</feature>
<gene>
    <name evidence="3" type="ORF">P3X46_023675</name>
</gene>
<accession>A0ABQ9LBP6</accession>
<evidence type="ECO:0000313" key="4">
    <source>
        <dbReference type="Proteomes" id="UP001174677"/>
    </source>
</evidence>
<organism evidence="3 4">
    <name type="scientific">Hevea brasiliensis</name>
    <name type="common">Para rubber tree</name>
    <name type="synonym">Siphonia brasiliensis</name>
    <dbReference type="NCBI Taxonomy" id="3981"/>
    <lineage>
        <taxon>Eukaryota</taxon>
        <taxon>Viridiplantae</taxon>
        <taxon>Streptophyta</taxon>
        <taxon>Embryophyta</taxon>
        <taxon>Tracheophyta</taxon>
        <taxon>Spermatophyta</taxon>
        <taxon>Magnoliopsida</taxon>
        <taxon>eudicotyledons</taxon>
        <taxon>Gunneridae</taxon>
        <taxon>Pentapetalae</taxon>
        <taxon>rosids</taxon>
        <taxon>fabids</taxon>
        <taxon>Malpighiales</taxon>
        <taxon>Euphorbiaceae</taxon>
        <taxon>Crotonoideae</taxon>
        <taxon>Micrandreae</taxon>
        <taxon>Hevea</taxon>
    </lineage>
</organism>
<protein>
    <submittedName>
        <fullName evidence="3">Uncharacterized protein</fullName>
    </submittedName>
</protein>
<reference evidence="3" key="1">
    <citation type="journal article" date="2023" name="Plant Biotechnol. J.">
        <title>Chromosome-level wild Hevea brasiliensis genome provides new tools for genomic-assisted breeding and valuable loci to elevate rubber yield.</title>
        <authorList>
            <person name="Cheng H."/>
            <person name="Song X."/>
            <person name="Hu Y."/>
            <person name="Wu T."/>
            <person name="Yang Q."/>
            <person name="An Z."/>
            <person name="Feng S."/>
            <person name="Deng Z."/>
            <person name="Wu W."/>
            <person name="Zeng X."/>
            <person name="Tu M."/>
            <person name="Wang X."/>
            <person name="Huang H."/>
        </authorList>
    </citation>
    <scope>NUCLEOTIDE SEQUENCE</scope>
    <source>
        <strain evidence="3">MT/VB/25A 57/8</strain>
    </source>
</reference>
<dbReference type="PANTHER" id="PTHR34961">
    <property type="entry name" value="TRANSMEMBRANE PROTEIN"/>
    <property type="match status" value="1"/>
</dbReference>
<comment type="caution">
    <text evidence="3">The sequence shown here is derived from an EMBL/GenBank/DDBJ whole genome shotgun (WGS) entry which is preliminary data.</text>
</comment>
<keyword evidence="2" id="KW-0732">Signal</keyword>
<dbReference type="PANTHER" id="PTHR34961:SF5">
    <property type="entry name" value="TRANSMEMBRANE PROTEIN"/>
    <property type="match status" value="1"/>
</dbReference>
<name>A0ABQ9LBP6_HEVBR</name>
<evidence type="ECO:0000313" key="3">
    <source>
        <dbReference type="EMBL" id="KAJ9164060.1"/>
    </source>
</evidence>